<evidence type="ECO:0000256" key="3">
    <source>
        <dbReference type="PROSITE-ProRule" id="PRU01191"/>
    </source>
</evidence>
<protein>
    <submittedName>
        <fullName evidence="4">REPRESSOR OF GA, REPRESSOR OF GA1-3 1, repressor of GA</fullName>
    </submittedName>
</protein>
<evidence type="ECO:0000256" key="2">
    <source>
        <dbReference type="ARBA" id="ARBA00023163"/>
    </source>
</evidence>
<keyword evidence="5" id="KW-1185">Reference proteome</keyword>
<evidence type="ECO:0000313" key="4">
    <source>
        <dbReference type="EMBL" id="GMI97930.1"/>
    </source>
</evidence>
<dbReference type="Proteomes" id="UP001165190">
    <property type="component" value="Unassembled WGS sequence"/>
</dbReference>
<comment type="similarity">
    <text evidence="3">Belongs to the GRAS family.</text>
</comment>
<reference evidence="4" key="1">
    <citation type="submission" date="2023-05" db="EMBL/GenBank/DDBJ databases">
        <title>Genome and transcriptome analyses reveal genes involved in the formation of fine ridges on petal epidermal cells in Hibiscus trionum.</title>
        <authorList>
            <person name="Koshimizu S."/>
            <person name="Masuda S."/>
            <person name="Ishii T."/>
            <person name="Shirasu K."/>
            <person name="Hoshino A."/>
            <person name="Arita M."/>
        </authorList>
    </citation>
    <scope>NUCLEOTIDE SEQUENCE</scope>
    <source>
        <strain evidence="4">Hamamatsu line</strain>
    </source>
</reference>
<comment type="caution">
    <text evidence="4">The sequence shown here is derived from an EMBL/GenBank/DDBJ whole genome shotgun (WGS) entry which is preliminary data.</text>
</comment>
<dbReference type="OrthoDB" id="949380at2759"/>
<feature type="region of interest" description="SAW" evidence="3">
    <location>
        <begin position="288"/>
        <end position="362"/>
    </location>
</feature>
<comment type="caution">
    <text evidence="3">Lacks conserved residue(s) required for the propagation of feature annotation.</text>
</comment>
<proteinExistence type="inferred from homology"/>
<dbReference type="PROSITE" id="PS50985">
    <property type="entry name" value="GRAS"/>
    <property type="match status" value="1"/>
</dbReference>
<evidence type="ECO:0000256" key="1">
    <source>
        <dbReference type="ARBA" id="ARBA00023015"/>
    </source>
</evidence>
<keyword evidence="2" id="KW-0804">Transcription</keyword>
<dbReference type="InterPro" id="IPR005202">
    <property type="entry name" value="TF_GRAS"/>
</dbReference>
<dbReference type="AlphaFoldDB" id="A0A9W7IMR6"/>
<dbReference type="Pfam" id="PF03514">
    <property type="entry name" value="GRAS"/>
    <property type="match status" value="1"/>
</dbReference>
<dbReference type="PANTHER" id="PTHR31636">
    <property type="entry name" value="OSJNBA0084A10.13 PROTEIN-RELATED"/>
    <property type="match status" value="1"/>
</dbReference>
<sequence>MASSFSSRALEALVGCAEAIEAGDLRIADSRLDGILTLAAQQPKEAEWEVQVVKYFAEALVRRAYGLQHPAAANFSLHLCPPFFWIRSWWWWHGVIESIRVGIQKELMGKKRFHLIDFYIPHLYRGNGYLFDALPVPESCKNGQLSVRVSVVLPPCLKEIVNVERENDYLTDEAGIFNLIMEERLEVVYANSLSEVDASVLELGRRQDEAVLVFYSNKLQMMLGEEGVLEREFRKLRDINPDVVIISEQSVELHHSDYITHFKDSFHYYSLALQTYRSYIPEVGQYYRRQIWRGVRLQTLDQWTSRLEDAHFSQLPLNLDYGGVFYKNNNGCLVFTSDDPNHPLDFISAWKLRDLEPPLIPIRHNHFNPIGILFSFFFLN</sequence>
<gene>
    <name evidence="4" type="ORF">HRI_003462300</name>
</gene>
<name>A0A9W7IMR6_HIBTR</name>
<dbReference type="EMBL" id="BSYR01000030">
    <property type="protein sequence ID" value="GMI97930.1"/>
    <property type="molecule type" value="Genomic_DNA"/>
</dbReference>
<organism evidence="4 5">
    <name type="scientific">Hibiscus trionum</name>
    <name type="common">Flower of an hour</name>
    <dbReference type="NCBI Taxonomy" id="183268"/>
    <lineage>
        <taxon>Eukaryota</taxon>
        <taxon>Viridiplantae</taxon>
        <taxon>Streptophyta</taxon>
        <taxon>Embryophyta</taxon>
        <taxon>Tracheophyta</taxon>
        <taxon>Spermatophyta</taxon>
        <taxon>Magnoliopsida</taxon>
        <taxon>eudicotyledons</taxon>
        <taxon>Gunneridae</taxon>
        <taxon>Pentapetalae</taxon>
        <taxon>rosids</taxon>
        <taxon>malvids</taxon>
        <taxon>Malvales</taxon>
        <taxon>Malvaceae</taxon>
        <taxon>Malvoideae</taxon>
        <taxon>Hibiscus</taxon>
    </lineage>
</organism>
<keyword evidence="1" id="KW-0805">Transcription regulation</keyword>
<evidence type="ECO:0000313" key="5">
    <source>
        <dbReference type="Proteomes" id="UP001165190"/>
    </source>
</evidence>
<accession>A0A9W7IMR6</accession>